<accession>A0A1F7SJR8</accession>
<dbReference type="STRING" id="1817883.A3G31_08230"/>
<evidence type="ECO:0000256" key="2">
    <source>
        <dbReference type="ARBA" id="ARBA00013194"/>
    </source>
</evidence>
<dbReference type="InterPro" id="IPR050245">
    <property type="entry name" value="PrsA_foldase"/>
</dbReference>
<evidence type="ECO:0000313" key="8">
    <source>
        <dbReference type="EMBL" id="OGL53474.1"/>
    </source>
</evidence>
<dbReference type="PANTHER" id="PTHR47245">
    <property type="entry name" value="PEPTIDYLPROLYL ISOMERASE"/>
    <property type="match status" value="1"/>
</dbReference>
<reference evidence="8 9" key="1">
    <citation type="journal article" date="2016" name="Nat. Commun.">
        <title>Thousands of microbial genomes shed light on interconnected biogeochemical processes in an aquifer system.</title>
        <authorList>
            <person name="Anantharaman K."/>
            <person name="Brown C.T."/>
            <person name="Hug L.A."/>
            <person name="Sharon I."/>
            <person name="Castelle C.J."/>
            <person name="Probst A.J."/>
            <person name="Thomas B.C."/>
            <person name="Singh A."/>
            <person name="Wilkins M.J."/>
            <person name="Karaoz U."/>
            <person name="Brodie E.L."/>
            <person name="Williams K.H."/>
            <person name="Hubbard S.S."/>
            <person name="Banfield J.F."/>
        </authorList>
    </citation>
    <scope>NUCLEOTIDE SEQUENCE [LARGE SCALE GENOMIC DNA]</scope>
</reference>
<comment type="caution">
    <text evidence="8">The sequence shown here is derived from an EMBL/GenBank/DDBJ whole genome shotgun (WGS) entry which is preliminary data.</text>
</comment>
<dbReference type="EC" id="5.2.1.8" evidence="2"/>
<evidence type="ECO:0000256" key="6">
    <source>
        <dbReference type="PROSITE-ProRule" id="PRU00278"/>
    </source>
</evidence>
<name>A0A1F7SJR8_9BACT</name>
<dbReference type="PANTHER" id="PTHR47245:SF1">
    <property type="entry name" value="FOLDASE PROTEIN PRSA"/>
    <property type="match status" value="1"/>
</dbReference>
<dbReference type="Proteomes" id="UP000178082">
    <property type="component" value="Unassembled WGS sequence"/>
</dbReference>
<sequence length="291" mass="34305">MKNILKYISVFLIISSCLSYCGSQSTGEKISDKEKILAVINKDKISMEDLKKNIEILPEEYKSQFRTFNDKKNLLQDILTTEMLFLAGKEKSMDRNEKIILKVDNFRKLLVRDLYINKYIKPKATPSEYDIREYYKKHKNDKYFKKGYVDIHYIRTETEKEAKQVSGMLKRYEFKEIARSKLSGIKSSYEVKSPSRVYKDEGMPKVGRNKEFIDIAFSLKFWEISKPIKTSDGYYIIKLIGKEPDKYVDLDAVKDTIKNTLERENFLKVMDEEIAALKSKYNVKIYPEMLK</sequence>
<dbReference type="Pfam" id="PF13145">
    <property type="entry name" value="Rotamase_2"/>
    <property type="match status" value="1"/>
</dbReference>
<protein>
    <recommendedName>
        <fullName evidence="2">peptidylprolyl isomerase</fullName>
        <ecNumber evidence="2">5.2.1.8</ecNumber>
    </recommendedName>
</protein>
<keyword evidence="3" id="KW-0732">Signal</keyword>
<dbReference type="InterPro" id="IPR000297">
    <property type="entry name" value="PPIase_PpiC"/>
</dbReference>
<evidence type="ECO:0000259" key="7">
    <source>
        <dbReference type="PROSITE" id="PS50198"/>
    </source>
</evidence>
<evidence type="ECO:0000256" key="4">
    <source>
        <dbReference type="ARBA" id="ARBA00023110"/>
    </source>
</evidence>
<dbReference type="PROSITE" id="PS51257">
    <property type="entry name" value="PROKAR_LIPOPROTEIN"/>
    <property type="match status" value="1"/>
</dbReference>
<dbReference type="PROSITE" id="PS50198">
    <property type="entry name" value="PPIC_PPIASE_2"/>
    <property type="match status" value="1"/>
</dbReference>
<gene>
    <name evidence="8" type="ORF">A3G31_08230</name>
</gene>
<keyword evidence="4 6" id="KW-0697">Rotamase</keyword>
<dbReference type="SUPFAM" id="SSF54534">
    <property type="entry name" value="FKBP-like"/>
    <property type="match status" value="1"/>
</dbReference>
<dbReference type="InterPro" id="IPR046357">
    <property type="entry name" value="PPIase_dom_sf"/>
</dbReference>
<evidence type="ECO:0000313" key="9">
    <source>
        <dbReference type="Proteomes" id="UP000178082"/>
    </source>
</evidence>
<evidence type="ECO:0000256" key="5">
    <source>
        <dbReference type="ARBA" id="ARBA00023235"/>
    </source>
</evidence>
<dbReference type="SUPFAM" id="SSF109998">
    <property type="entry name" value="Triger factor/SurA peptide-binding domain-like"/>
    <property type="match status" value="1"/>
</dbReference>
<feature type="domain" description="PpiC" evidence="7">
    <location>
        <begin position="126"/>
        <end position="241"/>
    </location>
</feature>
<dbReference type="AlphaFoldDB" id="A0A1F7SJR8"/>
<keyword evidence="5 6" id="KW-0413">Isomerase</keyword>
<dbReference type="Gene3D" id="1.10.4030.10">
    <property type="entry name" value="Porin chaperone SurA, peptide-binding domain"/>
    <property type="match status" value="1"/>
</dbReference>
<dbReference type="EMBL" id="MGDI01000025">
    <property type="protein sequence ID" value="OGL53474.1"/>
    <property type="molecule type" value="Genomic_DNA"/>
</dbReference>
<dbReference type="Gene3D" id="3.10.50.40">
    <property type="match status" value="1"/>
</dbReference>
<organism evidence="8 9">
    <name type="scientific">Candidatus Schekmanbacteria bacterium RIFCSPLOWO2_12_FULL_38_15</name>
    <dbReference type="NCBI Taxonomy" id="1817883"/>
    <lineage>
        <taxon>Bacteria</taxon>
        <taxon>Candidatus Schekmaniibacteriota</taxon>
    </lineage>
</organism>
<dbReference type="InterPro" id="IPR027304">
    <property type="entry name" value="Trigger_fact/SurA_dom_sf"/>
</dbReference>
<evidence type="ECO:0000256" key="3">
    <source>
        <dbReference type="ARBA" id="ARBA00022729"/>
    </source>
</evidence>
<comment type="catalytic activity">
    <reaction evidence="1">
        <text>[protein]-peptidylproline (omega=180) = [protein]-peptidylproline (omega=0)</text>
        <dbReference type="Rhea" id="RHEA:16237"/>
        <dbReference type="Rhea" id="RHEA-COMP:10747"/>
        <dbReference type="Rhea" id="RHEA-COMP:10748"/>
        <dbReference type="ChEBI" id="CHEBI:83833"/>
        <dbReference type="ChEBI" id="CHEBI:83834"/>
        <dbReference type="EC" id="5.2.1.8"/>
    </reaction>
</comment>
<dbReference type="GO" id="GO:0003755">
    <property type="term" value="F:peptidyl-prolyl cis-trans isomerase activity"/>
    <property type="evidence" value="ECO:0007669"/>
    <property type="project" value="UniProtKB-KW"/>
</dbReference>
<evidence type="ECO:0000256" key="1">
    <source>
        <dbReference type="ARBA" id="ARBA00000971"/>
    </source>
</evidence>
<proteinExistence type="predicted"/>